<dbReference type="CDD" id="cd07996">
    <property type="entry name" value="WGR_MMR_like"/>
    <property type="match status" value="1"/>
</dbReference>
<evidence type="ECO:0000259" key="1">
    <source>
        <dbReference type="Pfam" id="PF05406"/>
    </source>
</evidence>
<dbReference type="SUPFAM" id="SSF142921">
    <property type="entry name" value="WGR domain-like"/>
    <property type="match status" value="1"/>
</dbReference>
<dbReference type="InterPro" id="IPR049809">
    <property type="entry name" value="YehF/YfeS-like_WGR"/>
</dbReference>
<reference evidence="3" key="1">
    <citation type="journal article" date="2019" name="Int. J. Syst. Evol. Microbiol.">
        <title>The Global Catalogue of Microorganisms (GCM) 10K type strain sequencing project: providing services to taxonomists for standard genome sequencing and annotation.</title>
        <authorList>
            <consortium name="The Broad Institute Genomics Platform"/>
            <consortium name="The Broad Institute Genome Sequencing Center for Infectious Disease"/>
            <person name="Wu L."/>
            <person name="Ma J."/>
        </authorList>
    </citation>
    <scope>NUCLEOTIDE SEQUENCE [LARGE SCALE GENOMIC DNA]</scope>
    <source>
        <strain evidence="3">LMG 29247</strain>
    </source>
</reference>
<dbReference type="InterPro" id="IPR036930">
    <property type="entry name" value="WGR_dom_sf"/>
</dbReference>
<dbReference type="InterPro" id="IPR008893">
    <property type="entry name" value="WGR_domain"/>
</dbReference>
<dbReference type="RefSeq" id="WP_147914703.1">
    <property type="nucleotide sequence ID" value="NZ_JBHUEJ010000049.1"/>
</dbReference>
<comment type="caution">
    <text evidence="2">The sequence shown here is derived from an EMBL/GenBank/DDBJ whole genome shotgun (WGS) entry which is preliminary data.</text>
</comment>
<evidence type="ECO:0000313" key="2">
    <source>
        <dbReference type="EMBL" id="MFD1712818.1"/>
    </source>
</evidence>
<proteinExistence type="predicted"/>
<organism evidence="2 3">
    <name type="scientific">Ottowia flava</name>
    <dbReference type="NCBI Taxonomy" id="2675430"/>
    <lineage>
        <taxon>Bacteria</taxon>
        <taxon>Pseudomonadati</taxon>
        <taxon>Pseudomonadota</taxon>
        <taxon>Betaproteobacteria</taxon>
        <taxon>Burkholderiales</taxon>
        <taxon>Comamonadaceae</taxon>
        <taxon>Ottowia</taxon>
    </lineage>
</organism>
<protein>
    <submittedName>
        <fullName evidence="2">WGR domain-containing protein</fullName>
    </submittedName>
</protein>
<dbReference type="Proteomes" id="UP001597304">
    <property type="component" value="Unassembled WGS sequence"/>
</dbReference>
<name>A0ABW4KZ85_9BURK</name>
<dbReference type="Pfam" id="PF05406">
    <property type="entry name" value="WGR"/>
    <property type="match status" value="1"/>
</dbReference>
<gene>
    <name evidence="2" type="ORF">ACFSF0_19655</name>
</gene>
<dbReference type="EMBL" id="JBHUEJ010000049">
    <property type="protein sequence ID" value="MFD1712818.1"/>
    <property type="molecule type" value="Genomic_DNA"/>
</dbReference>
<accession>A0ABW4KZ85</accession>
<sequence length="85" mass="9683">MQDSSQLHDLTRYPLRWEHEEKARYYEVRVCRDLFGAAVVLCHWGGIGSKLGGSQEKVVAEQSLATVLAQISRRRVQRGYAPRPA</sequence>
<feature type="domain" description="WGR" evidence="1">
    <location>
        <begin position="20"/>
        <end position="83"/>
    </location>
</feature>
<evidence type="ECO:0000313" key="3">
    <source>
        <dbReference type="Proteomes" id="UP001597304"/>
    </source>
</evidence>
<keyword evidence="3" id="KW-1185">Reference proteome</keyword>